<evidence type="ECO:0000256" key="9">
    <source>
        <dbReference type="ARBA" id="ARBA00048679"/>
    </source>
</evidence>
<keyword evidence="4" id="KW-0808">Transferase</keyword>
<dbReference type="FunFam" id="1.10.510.10:FF:000072">
    <property type="entry name" value="AP2 associated kinase 1"/>
    <property type="match status" value="1"/>
</dbReference>
<reference evidence="12 13" key="1">
    <citation type="submission" date="2014-04" db="EMBL/GenBank/DDBJ databases">
        <title>Genome evolution of avian class.</title>
        <authorList>
            <person name="Zhang G."/>
            <person name="Li C."/>
        </authorList>
    </citation>
    <scope>NUCLEOTIDE SEQUENCE [LARGE SCALE GENOMIC DNA]</scope>
    <source>
        <strain evidence="12">BGI_AS27</strain>
    </source>
</reference>
<feature type="region of interest" description="Disordered" evidence="10">
    <location>
        <begin position="275"/>
        <end position="379"/>
    </location>
</feature>
<dbReference type="InterPro" id="IPR000719">
    <property type="entry name" value="Prot_kinase_dom"/>
</dbReference>
<dbReference type="GO" id="GO:0004674">
    <property type="term" value="F:protein serine/threonine kinase activity"/>
    <property type="evidence" value="ECO:0007669"/>
    <property type="project" value="UniProtKB-KW"/>
</dbReference>
<keyword evidence="13" id="KW-1185">Reference proteome</keyword>
<dbReference type="InterPro" id="IPR011009">
    <property type="entry name" value="Kinase-like_dom_sf"/>
</dbReference>
<evidence type="ECO:0000256" key="2">
    <source>
        <dbReference type="ARBA" id="ARBA00022527"/>
    </source>
</evidence>
<name>A0A087R258_APTFO</name>
<dbReference type="SMART" id="SM00220">
    <property type="entry name" value="S_TKc"/>
    <property type="match status" value="1"/>
</dbReference>
<keyword evidence="5" id="KW-0547">Nucleotide-binding</keyword>
<dbReference type="Proteomes" id="UP000053286">
    <property type="component" value="Unassembled WGS sequence"/>
</dbReference>
<evidence type="ECO:0000256" key="5">
    <source>
        <dbReference type="ARBA" id="ARBA00022741"/>
    </source>
</evidence>
<evidence type="ECO:0000256" key="6">
    <source>
        <dbReference type="ARBA" id="ARBA00022777"/>
    </source>
</evidence>
<evidence type="ECO:0000313" key="12">
    <source>
        <dbReference type="EMBL" id="KFM07562.1"/>
    </source>
</evidence>
<dbReference type="PANTHER" id="PTHR47907:SF4">
    <property type="entry name" value="BMP-2-INDUCIBLE PROTEIN KINASE ISOFORM X1"/>
    <property type="match status" value="1"/>
</dbReference>
<dbReference type="PROSITE" id="PS50011">
    <property type="entry name" value="PROTEIN_KINASE_DOM"/>
    <property type="match status" value="1"/>
</dbReference>
<keyword evidence="6 12" id="KW-0418">Kinase</keyword>
<dbReference type="EC" id="2.7.11.1" evidence="1"/>
<dbReference type="Pfam" id="PF00069">
    <property type="entry name" value="Pkinase"/>
    <property type="match status" value="1"/>
</dbReference>
<keyword evidence="7" id="KW-0067">ATP-binding</keyword>
<evidence type="ECO:0000256" key="7">
    <source>
        <dbReference type="ARBA" id="ARBA00022840"/>
    </source>
</evidence>
<dbReference type="SUPFAM" id="SSF56112">
    <property type="entry name" value="Protein kinase-like (PK-like)"/>
    <property type="match status" value="1"/>
</dbReference>
<proteinExistence type="predicted"/>
<gene>
    <name evidence="12" type="ORF">AS27_10804</name>
</gene>
<evidence type="ECO:0000313" key="13">
    <source>
        <dbReference type="Proteomes" id="UP000053286"/>
    </source>
</evidence>
<evidence type="ECO:0000256" key="10">
    <source>
        <dbReference type="SAM" id="MobiDB-lite"/>
    </source>
</evidence>
<dbReference type="STRING" id="9233.A0A087R258"/>
<keyword evidence="3" id="KW-0597">Phosphoprotein</keyword>
<evidence type="ECO:0000259" key="11">
    <source>
        <dbReference type="PROSITE" id="PS50011"/>
    </source>
</evidence>
<dbReference type="GO" id="GO:0005524">
    <property type="term" value="F:ATP binding"/>
    <property type="evidence" value="ECO:0007669"/>
    <property type="project" value="UniProtKB-KW"/>
</dbReference>
<feature type="non-terminal residue" evidence="12">
    <location>
        <position position="594"/>
    </location>
</feature>
<evidence type="ECO:0000256" key="1">
    <source>
        <dbReference type="ARBA" id="ARBA00012513"/>
    </source>
</evidence>
<comment type="catalytic activity">
    <reaction evidence="8">
        <text>L-threonyl-[protein] + ATP = O-phospho-L-threonyl-[protein] + ADP + H(+)</text>
        <dbReference type="Rhea" id="RHEA:46608"/>
        <dbReference type="Rhea" id="RHEA-COMP:11060"/>
        <dbReference type="Rhea" id="RHEA-COMP:11605"/>
        <dbReference type="ChEBI" id="CHEBI:15378"/>
        <dbReference type="ChEBI" id="CHEBI:30013"/>
        <dbReference type="ChEBI" id="CHEBI:30616"/>
        <dbReference type="ChEBI" id="CHEBI:61977"/>
        <dbReference type="ChEBI" id="CHEBI:456216"/>
        <dbReference type="EC" id="2.7.11.1"/>
    </reaction>
</comment>
<dbReference type="EMBL" id="KL226056">
    <property type="protein sequence ID" value="KFM07562.1"/>
    <property type="molecule type" value="Genomic_DNA"/>
</dbReference>
<protein>
    <recommendedName>
        <fullName evidence="1">non-specific serine/threonine protein kinase</fullName>
        <ecNumber evidence="1">2.7.11.1</ecNumber>
    </recommendedName>
</protein>
<feature type="compositionally biased region" description="Polar residues" evidence="10">
    <location>
        <begin position="353"/>
        <end position="376"/>
    </location>
</feature>
<comment type="catalytic activity">
    <reaction evidence="9">
        <text>L-seryl-[protein] + ATP = O-phospho-L-seryl-[protein] + ADP + H(+)</text>
        <dbReference type="Rhea" id="RHEA:17989"/>
        <dbReference type="Rhea" id="RHEA-COMP:9863"/>
        <dbReference type="Rhea" id="RHEA-COMP:11604"/>
        <dbReference type="ChEBI" id="CHEBI:15378"/>
        <dbReference type="ChEBI" id="CHEBI:29999"/>
        <dbReference type="ChEBI" id="CHEBI:30616"/>
        <dbReference type="ChEBI" id="CHEBI:83421"/>
        <dbReference type="ChEBI" id="CHEBI:456216"/>
        <dbReference type="EC" id="2.7.11.1"/>
    </reaction>
</comment>
<keyword evidence="2" id="KW-0723">Serine/threonine-protein kinase</keyword>
<dbReference type="InterPro" id="IPR008271">
    <property type="entry name" value="Ser/Thr_kinase_AS"/>
</dbReference>
<feature type="non-terminal residue" evidence="12">
    <location>
        <position position="1"/>
    </location>
</feature>
<evidence type="ECO:0000256" key="8">
    <source>
        <dbReference type="ARBA" id="ARBA00047899"/>
    </source>
</evidence>
<dbReference type="InterPro" id="IPR051744">
    <property type="entry name" value="AP2_assoc_SerThr_kinase"/>
</dbReference>
<sequence length="594" mass="67053">LFFPGGFSTVFLVRTHGGIRCALKRMYVNNVLDLNICKREITIMKELSGHKNIVSYLDCAVNSVSDNVWEVLILMEYCRAGQVVNQMNQRLQTGFTESEVMRIFCDTCEAVARLHQCKTPIVHRDLKVENILLNDRGNYVLCDFGSATNKYLNPQKDGVNVVEEEIKKYTTLSYRAPEMINLYGGKPITTKADIWALGCLLYKLCFFSLPFGESQVAICDGSFTIPDNSRYSHNIHCLIRYMLEPDQEQRPDIFQVSYFAFKLAKKDCPVSNMNNSPVPSTLPEPMTASEAAARKSQIKARITDTVGPTETSIAPRQRPKANSSTATSSVLTIQSSATPVKVQVPGAFGNRGQKGTTRPGNGQEILQSQGTNQHPPQQNRVLQQLQQGDWRLQQLHRLHHQQQQPTIQDAYIQQVRVKCVRQISKRHVMLVNNTLNYYQQAMHQQMVQQQLLMQSVYQQQPSQSQYPAMVQQYQQALLQQQMLAQQQQQSQQAQSPECIISPQDFSPALISYSGSLPVHAGTVADSLYPASRIPDAEAIASYPKQSINNPPDMSGWNPFGEDNFSKLTEEELLDREFDLLRSSKGRLKAYFASQ</sequence>
<organism evidence="12 13">
    <name type="scientific">Aptenodytes forsteri</name>
    <name type="common">Emperor penguin</name>
    <dbReference type="NCBI Taxonomy" id="9233"/>
    <lineage>
        <taxon>Eukaryota</taxon>
        <taxon>Metazoa</taxon>
        <taxon>Chordata</taxon>
        <taxon>Craniata</taxon>
        <taxon>Vertebrata</taxon>
        <taxon>Euteleostomi</taxon>
        <taxon>Archelosauria</taxon>
        <taxon>Archosauria</taxon>
        <taxon>Dinosauria</taxon>
        <taxon>Saurischia</taxon>
        <taxon>Theropoda</taxon>
        <taxon>Coelurosauria</taxon>
        <taxon>Aves</taxon>
        <taxon>Neognathae</taxon>
        <taxon>Neoaves</taxon>
        <taxon>Aequornithes</taxon>
        <taxon>Sphenisciformes</taxon>
        <taxon>Spheniscidae</taxon>
        <taxon>Aptenodytes</taxon>
    </lineage>
</organism>
<dbReference type="PROSITE" id="PS00108">
    <property type="entry name" value="PROTEIN_KINASE_ST"/>
    <property type="match status" value="1"/>
</dbReference>
<evidence type="ECO:0000256" key="4">
    <source>
        <dbReference type="ARBA" id="ARBA00022679"/>
    </source>
</evidence>
<dbReference type="CDD" id="cd14037">
    <property type="entry name" value="STKc_NAK_like"/>
    <property type="match status" value="1"/>
</dbReference>
<dbReference type="AlphaFoldDB" id="A0A087R258"/>
<dbReference type="PANTHER" id="PTHR47907">
    <property type="entry name" value="PROTEIN KINASE DOMAIN-CONTAINING PROTEIN"/>
    <property type="match status" value="1"/>
</dbReference>
<evidence type="ECO:0000256" key="3">
    <source>
        <dbReference type="ARBA" id="ARBA00022553"/>
    </source>
</evidence>
<feature type="domain" description="Protein kinase" evidence="11">
    <location>
        <begin position="1"/>
        <end position="261"/>
    </location>
</feature>
<feature type="compositionally biased region" description="Polar residues" evidence="10">
    <location>
        <begin position="306"/>
        <end position="338"/>
    </location>
</feature>
<accession>A0A087R258</accession>
<dbReference type="Gene3D" id="1.10.510.10">
    <property type="entry name" value="Transferase(Phosphotransferase) domain 1"/>
    <property type="match status" value="1"/>
</dbReference>